<protein>
    <submittedName>
        <fullName evidence="1">Uncharacterized protein</fullName>
    </submittedName>
</protein>
<dbReference type="Proteomes" id="UP001143856">
    <property type="component" value="Unassembled WGS sequence"/>
</dbReference>
<dbReference type="EMBL" id="JAPDGR010001597">
    <property type="protein sequence ID" value="KAJ2981142.1"/>
    <property type="molecule type" value="Genomic_DNA"/>
</dbReference>
<organism evidence="1 2">
    <name type="scientific">Xylaria curta</name>
    <dbReference type="NCBI Taxonomy" id="42375"/>
    <lineage>
        <taxon>Eukaryota</taxon>
        <taxon>Fungi</taxon>
        <taxon>Dikarya</taxon>
        <taxon>Ascomycota</taxon>
        <taxon>Pezizomycotina</taxon>
        <taxon>Sordariomycetes</taxon>
        <taxon>Xylariomycetidae</taxon>
        <taxon>Xylariales</taxon>
        <taxon>Xylariaceae</taxon>
        <taxon>Xylaria</taxon>
    </lineage>
</organism>
<proteinExistence type="predicted"/>
<gene>
    <name evidence="1" type="ORF">NUW58_g6764</name>
</gene>
<evidence type="ECO:0000313" key="1">
    <source>
        <dbReference type="EMBL" id="KAJ2981142.1"/>
    </source>
</evidence>
<accession>A0ACC1NP80</accession>
<name>A0ACC1NP80_9PEZI</name>
<comment type="caution">
    <text evidence="1">The sequence shown here is derived from an EMBL/GenBank/DDBJ whole genome shotgun (WGS) entry which is preliminary data.</text>
</comment>
<evidence type="ECO:0000313" key="2">
    <source>
        <dbReference type="Proteomes" id="UP001143856"/>
    </source>
</evidence>
<reference evidence="1" key="1">
    <citation type="submission" date="2022-10" db="EMBL/GenBank/DDBJ databases">
        <title>Genome Sequence of Xylaria curta.</title>
        <authorList>
            <person name="Buettner E."/>
        </authorList>
    </citation>
    <scope>NUCLEOTIDE SEQUENCE</scope>
    <source>
        <strain evidence="1">Babe10</strain>
    </source>
</reference>
<sequence>MGLRKLFGALLSLATVVSLASAWTNPIRRPGGADPFVTYSGGYYYLMSTSWNSVEIARSTTVAGLKTASKKTIYTSTDATRNANVWAPEVHYFNGAWYVYFTAGRSSDLDNQRLHVLKGGATPWDSYSYAGRLTSEWAIDASTLRTSFGPRDPVQRQGGRKGAVTIQKKIQKYQSYPHFPTANPFPPKRRRRV</sequence>
<keyword evidence="2" id="KW-1185">Reference proteome</keyword>